<comment type="catalytic activity">
    <reaction evidence="2">
        <text>ssDNA + n NTP = ssDNA/pppN(pN)n-1 hybrid + (n-1) diphosphate.</text>
        <dbReference type="EC" id="2.7.7.102"/>
    </reaction>
</comment>
<dbReference type="PANTHER" id="PTHR31399">
    <property type="entry name" value="DNA-DIRECTED PRIMASE / POLYMERASE PROTEIN"/>
    <property type="match status" value="1"/>
</dbReference>
<dbReference type="PANTHER" id="PTHR31399:SF0">
    <property type="entry name" value="DNA-DIRECTED PRIMASE_POLYMERASE PROTEIN"/>
    <property type="match status" value="1"/>
</dbReference>
<gene>
    <name evidence="5" type="ORF">ABB37_07665</name>
</gene>
<proteinExistence type="predicted"/>
<dbReference type="RefSeq" id="XP_015655312.1">
    <property type="nucleotide sequence ID" value="XM_015806390.1"/>
</dbReference>
<name>A0A0M9FVJ6_LEPPY</name>
<dbReference type="InterPro" id="IPR044917">
    <property type="entry name" value="PRIMPOL"/>
</dbReference>
<dbReference type="OrthoDB" id="5988181at2759"/>
<dbReference type="GO" id="GO:0005634">
    <property type="term" value="C:nucleus"/>
    <property type="evidence" value="ECO:0007669"/>
    <property type="project" value="TreeGrafter"/>
</dbReference>
<dbReference type="AlphaFoldDB" id="A0A0M9FVJ6"/>
<evidence type="ECO:0000313" key="6">
    <source>
        <dbReference type="Proteomes" id="UP000037923"/>
    </source>
</evidence>
<comment type="caution">
    <text evidence="5">The sequence shown here is derived from an EMBL/GenBank/DDBJ whole genome shotgun (WGS) entry which is preliminary data.</text>
</comment>
<dbReference type="VEuPathDB" id="TriTrypDB:LpyrH10_19_2160"/>
<evidence type="ECO:0000256" key="4">
    <source>
        <dbReference type="ARBA" id="ARBA00047303"/>
    </source>
</evidence>
<protein>
    <recommendedName>
        <fullName evidence="1">DNA-directed primase/polymerase protein</fullName>
        <ecNumber evidence="3">2.7.7.102</ecNumber>
    </recommendedName>
</protein>
<dbReference type="Proteomes" id="UP000037923">
    <property type="component" value="Unassembled WGS sequence"/>
</dbReference>
<keyword evidence="6" id="KW-1185">Reference proteome</keyword>
<evidence type="ECO:0000256" key="3">
    <source>
        <dbReference type="ARBA" id="ARBA00044768"/>
    </source>
</evidence>
<dbReference type="GO" id="GO:0003887">
    <property type="term" value="F:DNA-directed DNA polymerase activity"/>
    <property type="evidence" value="ECO:0007669"/>
    <property type="project" value="UniProtKB-EC"/>
</dbReference>
<dbReference type="GO" id="GO:0042276">
    <property type="term" value="P:error-prone translesion synthesis"/>
    <property type="evidence" value="ECO:0007669"/>
    <property type="project" value="InterPro"/>
</dbReference>
<comment type="catalytic activity">
    <reaction evidence="4">
        <text>DNA(n) + a 2'-deoxyribonucleoside 5'-triphosphate = DNA(n+1) + diphosphate</text>
        <dbReference type="Rhea" id="RHEA:22508"/>
        <dbReference type="Rhea" id="RHEA-COMP:17339"/>
        <dbReference type="Rhea" id="RHEA-COMP:17340"/>
        <dbReference type="ChEBI" id="CHEBI:33019"/>
        <dbReference type="ChEBI" id="CHEBI:61560"/>
        <dbReference type="ChEBI" id="CHEBI:173112"/>
        <dbReference type="EC" id="2.7.7.7"/>
    </reaction>
    <physiologicalReaction direction="left-to-right" evidence="4">
        <dbReference type="Rhea" id="RHEA:22509"/>
    </physiologicalReaction>
</comment>
<dbReference type="EC" id="2.7.7.102" evidence="3"/>
<evidence type="ECO:0000256" key="1">
    <source>
        <dbReference type="ARBA" id="ARBA00026139"/>
    </source>
</evidence>
<dbReference type="GO" id="GO:0031297">
    <property type="term" value="P:replication fork processing"/>
    <property type="evidence" value="ECO:0007669"/>
    <property type="project" value="TreeGrafter"/>
</dbReference>
<dbReference type="GO" id="GO:0003682">
    <property type="term" value="F:chromatin binding"/>
    <property type="evidence" value="ECO:0007669"/>
    <property type="project" value="TreeGrafter"/>
</dbReference>
<dbReference type="GeneID" id="26907950"/>
<dbReference type="OMA" id="YSKNRMM"/>
<reference evidence="5 6" key="1">
    <citation type="submission" date="2015-07" db="EMBL/GenBank/DDBJ databases">
        <title>High-quality genome of monoxenous trypanosomatid Leptomonas pyrrhocoris.</title>
        <authorList>
            <person name="Flegontov P."/>
            <person name="Butenko A."/>
            <person name="Firsov S."/>
            <person name="Vlcek C."/>
            <person name="Logacheva M.D."/>
            <person name="Field M."/>
            <person name="Filatov D."/>
            <person name="Flegontova O."/>
            <person name="Gerasimov E."/>
            <person name="Jackson A.P."/>
            <person name="Kelly S."/>
            <person name="Opperdoes F."/>
            <person name="O'Reilly A."/>
            <person name="Votypka J."/>
            <person name="Yurchenko V."/>
            <person name="Lukes J."/>
        </authorList>
    </citation>
    <scope>NUCLEOTIDE SEQUENCE [LARGE SCALE GENOMIC DNA]</scope>
    <source>
        <strain evidence="5">H10</strain>
    </source>
</reference>
<accession>A0A0M9FVJ6</accession>
<organism evidence="5 6">
    <name type="scientific">Leptomonas pyrrhocoris</name>
    <name type="common">Firebug parasite</name>
    <dbReference type="NCBI Taxonomy" id="157538"/>
    <lineage>
        <taxon>Eukaryota</taxon>
        <taxon>Discoba</taxon>
        <taxon>Euglenozoa</taxon>
        <taxon>Kinetoplastea</taxon>
        <taxon>Metakinetoplastina</taxon>
        <taxon>Trypanosomatida</taxon>
        <taxon>Trypanosomatidae</taxon>
        <taxon>Leishmaniinae</taxon>
        <taxon>Leptomonas</taxon>
    </lineage>
</organism>
<dbReference type="EMBL" id="LGTL01000019">
    <property type="protein sequence ID" value="KPA76873.1"/>
    <property type="molecule type" value="Genomic_DNA"/>
</dbReference>
<dbReference type="GO" id="GO:0009411">
    <property type="term" value="P:response to UV"/>
    <property type="evidence" value="ECO:0007669"/>
    <property type="project" value="TreeGrafter"/>
</dbReference>
<dbReference type="Pfam" id="PF03121">
    <property type="entry name" value="Herpes_UL52"/>
    <property type="match status" value="1"/>
</dbReference>
<dbReference type="GO" id="GO:0005759">
    <property type="term" value="C:mitochondrial matrix"/>
    <property type="evidence" value="ECO:0007669"/>
    <property type="project" value="TreeGrafter"/>
</dbReference>
<sequence>MLWCKDTFERHFERNECRLFPVQQQLFDFVDDAAAKQGENTWLCFCIEFPSVSEVSRLLSRHTASDRARALFQSKQIAAAAQGGAVELRKRPREDFALLYGETPLSQQSRMFLAATLTGLRSVLATIDARQLHLYEIIREGSPCHLYFDVERDGDYVALRTAICVDDDSNSSSVVAGDDSFVCVEEAADGKRHTSFQCSVLRYQQLWHRAAGAPPDVCGLNCAVEPDNAHTCDVLLRELEAFVRDRFPSLIDPQEDEGESCAFEEVWVLESVPLFGVATKFSQHYVIKFKNTVFDSTNSVKLFVRQLVAYLSDRATRESSIHRSLFFHGSPAWYAVFHELAPDYPRNTLPYLPRKCVVDEAVYSKNRMMRCLGSCKLGKSSVLRVHRHYLRARRQHLMPDSESAPPSLDVFLATMISHRPSSGTAIRAFHVDGQSDDCRGGGGRNAWPSCAGAAKTVDASRWEATRPAEDETLSRLSILLQRAYTKIAHCECAVLRPRRLHDRFLTFQVHGTRYCQHVGREHKSNNVYLVVDLAKRTFVQKCFDPDCVSYRSPPFLLDTALPPET</sequence>
<evidence type="ECO:0000313" key="5">
    <source>
        <dbReference type="EMBL" id="KPA76873.1"/>
    </source>
</evidence>
<evidence type="ECO:0000256" key="2">
    <source>
        <dbReference type="ARBA" id="ARBA00044677"/>
    </source>
</evidence>
<dbReference type="GO" id="GO:0006264">
    <property type="term" value="P:mitochondrial DNA replication"/>
    <property type="evidence" value="ECO:0007669"/>
    <property type="project" value="TreeGrafter"/>
</dbReference>